<evidence type="ECO:0000256" key="2">
    <source>
        <dbReference type="ARBA" id="ARBA00022645"/>
    </source>
</evidence>
<dbReference type="PANTHER" id="PTHR30237">
    <property type="entry name" value="MURAMOYLTETRAPEPTIDE CARBOXYPEPTIDASE"/>
    <property type="match status" value="1"/>
</dbReference>
<feature type="domain" description="LD-carboxypeptidase N-terminal" evidence="7">
    <location>
        <begin position="23"/>
        <end position="138"/>
    </location>
</feature>
<evidence type="ECO:0000259" key="7">
    <source>
        <dbReference type="Pfam" id="PF02016"/>
    </source>
</evidence>
<dbReference type="PIRSF" id="PIRSF028757">
    <property type="entry name" value="LD-carboxypeptidase"/>
    <property type="match status" value="1"/>
</dbReference>
<evidence type="ECO:0000313" key="9">
    <source>
        <dbReference type="EMBL" id="MDQ0365444.1"/>
    </source>
</evidence>
<dbReference type="InterPro" id="IPR040921">
    <property type="entry name" value="Peptidase_S66C"/>
</dbReference>
<dbReference type="InterPro" id="IPR040449">
    <property type="entry name" value="Peptidase_S66_N"/>
</dbReference>
<dbReference type="PANTHER" id="PTHR30237:SF2">
    <property type="entry name" value="MUREIN TETRAPEPTIDE CARBOXYPEPTIDASE"/>
    <property type="match status" value="1"/>
</dbReference>
<keyword evidence="5" id="KW-0720">Serine protease</keyword>
<evidence type="ECO:0000313" key="10">
    <source>
        <dbReference type="Proteomes" id="UP001240236"/>
    </source>
</evidence>
<dbReference type="Proteomes" id="UP001240236">
    <property type="component" value="Unassembled WGS sequence"/>
</dbReference>
<dbReference type="EMBL" id="JAUSUZ010000001">
    <property type="protein sequence ID" value="MDQ0365444.1"/>
    <property type="molecule type" value="Genomic_DNA"/>
</dbReference>
<dbReference type="GO" id="GO:0008236">
    <property type="term" value="F:serine-type peptidase activity"/>
    <property type="evidence" value="ECO:0007669"/>
    <property type="project" value="UniProtKB-KW"/>
</dbReference>
<dbReference type="Pfam" id="PF17676">
    <property type="entry name" value="Peptidase_S66C"/>
    <property type="match status" value="1"/>
</dbReference>
<dbReference type="CDD" id="cd07025">
    <property type="entry name" value="Peptidase_S66"/>
    <property type="match status" value="1"/>
</dbReference>
<protein>
    <submittedName>
        <fullName evidence="9">Muramoyltetrapeptide carboxypeptidase</fullName>
        <ecNumber evidence="9">3.4.17.13</ecNumber>
    </submittedName>
</protein>
<dbReference type="AlphaFoldDB" id="A0AAE3VYD5"/>
<dbReference type="InterPro" id="IPR027478">
    <property type="entry name" value="LdcA_N"/>
</dbReference>
<feature type="active site" description="Charge relay system" evidence="6">
    <location>
        <position position="217"/>
    </location>
</feature>
<dbReference type="Gene3D" id="3.40.50.10740">
    <property type="entry name" value="Class I glutamine amidotransferase-like"/>
    <property type="match status" value="1"/>
</dbReference>
<dbReference type="RefSeq" id="WP_307238014.1">
    <property type="nucleotide sequence ID" value="NZ_JAUSUZ010000001.1"/>
</dbReference>
<name>A0AAE3VYD5_9ACTN</name>
<keyword evidence="10" id="KW-1185">Reference proteome</keyword>
<evidence type="ECO:0000256" key="1">
    <source>
        <dbReference type="ARBA" id="ARBA00010233"/>
    </source>
</evidence>
<evidence type="ECO:0000256" key="4">
    <source>
        <dbReference type="ARBA" id="ARBA00022801"/>
    </source>
</evidence>
<dbReference type="InterPro" id="IPR027461">
    <property type="entry name" value="Carboxypeptidase_A_C_sf"/>
</dbReference>
<dbReference type="SUPFAM" id="SSF52317">
    <property type="entry name" value="Class I glutamine amidotransferase-like"/>
    <property type="match status" value="1"/>
</dbReference>
<dbReference type="GO" id="GO:0006508">
    <property type="term" value="P:proteolysis"/>
    <property type="evidence" value="ECO:0007669"/>
    <property type="project" value="UniProtKB-KW"/>
</dbReference>
<keyword evidence="4 9" id="KW-0378">Hydrolase</keyword>
<evidence type="ECO:0000259" key="8">
    <source>
        <dbReference type="Pfam" id="PF17676"/>
    </source>
</evidence>
<feature type="active site" description="Nucleophile" evidence="6">
    <location>
        <position position="118"/>
    </location>
</feature>
<organism evidence="9 10">
    <name type="scientific">Catenuloplanes indicus</name>
    <dbReference type="NCBI Taxonomy" id="137267"/>
    <lineage>
        <taxon>Bacteria</taxon>
        <taxon>Bacillati</taxon>
        <taxon>Actinomycetota</taxon>
        <taxon>Actinomycetes</taxon>
        <taxon>Micromonosporales</taxon>
        <taxon>Micromonosporaceae</taxon>
        <taxon>Catenuloplanes</taxon>
    </lineage>
</organism>
<evidence type="ECO:0000256" key="6">
    <source>
        <dbReference type="PIRSR" id="PIRSR028757-1"/>
    </source>
</evidence>
<reference evidence="9 10" key="1">
    <citation type="submission" date="2023-07" db="EMBL/GenBank/DDBJ databases">
        <title>Sequencing the genomes of 1000 actinobacteria strains.</title>
        <authorList>
            <person name="Klenk H.-P."/>
        </authorList>
    </citation>
    <scope>NUCLEOTIDE SEQUENCE [LARGE SCALE GENOMIC DNA]</scope>
    <source>
        <strain evidence="9 10">DSM 44709</strain>
    </source>
</reference>
<proteinExistence type="inferred from homology"/>
<dbReference type="GO" id="GO:0106415">
    <property type="term" value="F:muramoyltetrapeptide carboxypeptidase activity"/>
    <property type="evidence" value="ECO:0007669"/>
    <property type="project" value="UniProtKB-EC"/>
</dbReference>
<keyword evidence="3" id="KW-0645">Protease</keyword>
<keyword evidence="2 9" id="KW-0121">Carboxypeptidase</keyword>
<comment type="similarity">
    <text evidence="1">Belongs to the peptidase S66 family.</text>
</comment>
<sequence>MITTNSSTVLVRRAPALVPGDAVRIVATAHPGDARLDRGQAVLEQLGLVVQYGEHVYGGTPYLAGTDQQRLDDLNAAVRDPAVRAVIGARGGYGTQRIIDGLDIDAVRADPKIFVGFSDLTVLLSRLWRAARLVSFYGPVAAWVDDRLGPASIASLRGALMTCDDIVLTRDPAEPSAAVRIDGTASGPLLGGNLTMIASDVGTGSLPDLTGAILLLEDVNEAPYRFDRMLTQLIRSGKLDRLAGVVLGQFTNCGTGTPTAAAVVAERLGTLGVPVLGGLRIGHGAGQLTVPIGAHATMDVAAGTLVVAPGVR</sequence>
<dbReference type="SUPFAM" id="SSF141986">
    <property type="entry name" value="LD-carboxypeptidase A C-terminal domain-like"/>
    <property type="match status" value="1"/>
</dbReference>
<dbReference type="InterPro" id="IPR029062">
    <property type="entry name" value="Class_I_gatase-like"/>
</dbReference>
<dbReference type="InterPro" id="IPR003507">
    <property type="entry name" value="S66_fam"/>
</dbReference>
<evidence type="ECO:0000256" key="5">
    <source>
        <dbReference type="ARBA" id="ARBA00022825"/>
    </source>
</evidence>
<dbReference type="EC" id="3.4.17.13" evidence="9"/>
<evidence type="ECO:0000256" key="3">
    <source>
        <dbReference type="ARBA" id="ARBA00022670"/>
    </source>
</evidence>
<dbReference type="Pfam" id="PF02016">
    <property type="entry name" value="Peptidase_S66"/>
    <property type="match status" value="1"/>
</dbReference>
<comment type="caution">
    <text evidence="9">The sequence shown here is derived from an EMBL/GenBank/DDBJ whole genome shotgun (WGS) entry which is preliminary data.</text>
</comment>
<gene>
    <name evidence="9" type="ORF">J2S42_002113</name>
</gene>
<feature type="domain" description="LD-carboxypeptidase C-terminal" evidence="8">
    <location>
        <begin position="186"/>
        <end position="298"/>
    </location>
</feature>
<accession>A0AAE3VYD5</accession>
<feature type="active site" description="Charge relay system" evidence="6">
    <location>
        <position position="283"/>
    </location>
</feature>
<dbReference type="Gene3D" id="3.50.30.60">
    <property type="entry name" value="LD-carboxypeptidase A C-terminal domain-like"/>
    <property type="match status" value="1"/>
</dbReference>